<comment type="caution">
    <text evidence="3">The sequence shown here is derived from an EMBL/GenBank/DDBJ whole genome shotgun (WGS) entry which is preliminary data.</text>
</comment>
<dbReference type="Gene3D" id="3.60.70.12">
    <property type="entry name" value="L-amino peptidase D-ALA esterase/amidase"/>
    <property type="match status" value="1"/>
</dbReference>
<evidence type="ECO:0000256" key="1">
    <source>
        <dbReference type="ARBA" id="ARBA00007068"/>
    </source>
</evidence>
<dbReference type="PANTHER" id="PTHR36512">
    <property type="entry name" value="D-AMINOPEPTIDASE"/>
    <property type="match status" value="1"/>
</dbReference>
<organism evidence="3 4">
    <name type="scientific">Seiridium cardinale</name>
    <dbReference type="NCBI Taxonomy" id="138064"/>
    <lineage>
        <taxon>Eukaryota</taxon>
        <taxon>Fungi</taxon>
        <taxon>Dikarya</taxon>
        <taxon>Ascomycota</taxon>
        <taxon>Pezizomycotina</taxon>
        <taxon>Sordariomycetes</taxon>
        <taxon>Xylariomycetidae</taxon>
        <taxon>Amphisphaeriales</taxon>
        <taxon>Sporocadaceae</taxon>
        <taxon>Seiridium</taxon>
    </lineage>
</organism>
<accession>A0ABR2XQR5</accession>
<dbReference type="InterPro" id="IPR016117">
    <property type="entry name" value="ArgJ-like_dom_sf"/>
</dbReference>
<evidence type="ECO:0000313" key="4">
    <source>
        <dbReference type="Proteomes" id="UP001465668"/>
    </source>
</evidence>
<feature type="region of interest" description="Disordered" evidence="2">
    <location>
        <begin position="357"/>
        <end position="380"/>
    </location>
</feature>
<comment type="similarity">
    <text evidence="1">Belongs to the peptidase S58 family.</text>
</comment>
<reference evidence="3 4" key="1">
    <citation type="submission" date="2024-02" db="EMBL/GenBank/DDBJ databases">
        <title>First draft genome assembly of two strains of Seiridium cardinale.</title>
        <authorList>
            <person name="Emiliani G."/>
            <person name="Scali E."/>
        </authorList>
    </citation>
    <scope>NUCLEOTIDE SEQUENCE [LARGE SCALE GENOMIC DNA]</scope>
    <source>
        <strain evidence="3 4">BM-138-000479</strain>
    </source>
</reference>
<dbReference type="Pfam" id="PF03576">
    <property type="entry name" value="Peptidase_S58"/>
    <property type="match status" value="1"/>
</dbReference>
<proteinExistence type="inferred from homology"/>
<dbReference type="Proteomes" id="UP001465668">
    <property type="component" value="Unassembled WGS sequence"/>
</dbReference>
<keyword evidence="4" id="KW-1185">Reference proteome</keyword>
<evidence type="ECO:0008006" key="5">
    <source>
        <dbReference type="Google" id="ProtNLM"/>
    </source>
</evidence>
<dbReference type="InterPro" id="IPR005321">
    <property type="entry name" value="Peptidase_S58_DmpA"/>
</dbReference>
<dbReference type="PANTHER" id="PTHR36512:SF3">
    <property type="entry name" value="BLR5678 PROTEIN"/>
    <property type="match status" value="1"/>
</dbReference>
<gene>
    <name evidence="3" type="ORF">SCAR479_07055</name>
</gene>
<evidence type="ECO:0000256" key="2">
    <source>
        <dbReference type="SAM" id="MobiDB-lite"/>
    </source>
</evidence>
<evidence type="ECO:0000313" key="3">
    <source>
        <dbReference type="EMBL" id="KAK9776149.1"/>
    </source>
</evidence>
<dbReference type="EMBL" id="JARVKM010000029">
    <property type="protein sequence ID" value="KAK9776149.1"/>
    <property type="molecule type" value="Genomic_DNA"/>
</dbReference>
<protein>
    <recommendedName>
        <fullName evidence="5">D-aminopeptidase</fullName>
    </recommendedName>
</protein>
<dbReference type="SUPFAM" id="SSF56266">
    <property type="entry name" value="DmpA/ArgJ-like"/>
    <property type="match status" value="2"/>
</dbReference>
<sequence>MIHHASIHIYAYQPPIRVGVETGKHHNSAMVRPRIRDLGYGPGYYTPGAQNSILDVPGVQVGQKTIHNDEEGIHVGVTLIYPRGAEGTRLQPSYAAIHTLNGGGEMTGTHFIQDWGFTSSPVAFTDSMSCGAVYQALTNYSFETSRKLNENVEAMYSHHGWPVVGETWGGGNTDIHAFKSTMSYDQIIEAIKDAGQSPQVREGGHGGGAGMLCMGHKGGTGTSSRLVPRAGEDNEDLVVGVLVQTNYGQKSMLHIGGVPIGKLLIRDEVQNAQGEITDIPDRTDRTGSEGSILVCVVTNAPLLPHQLKRIAARASLGVSAVGGLGTGYNSSGDIIIALSSSEQCAPQVLMKHQWQRPDPHTVSTAGGRPSAPAGQVSGAGFRRSVETQTIETVVHSSIDALFVATAEATEEAILNSLCQGEDIKAFDGTLHKALDVEKVRELLHKHRVQ</sequence>
<name>A0ABR2XQR5_9PEZI</name>